<dbReference type="PANTHER" id="PTHR33204:SF18">
    <property type="entry name" value="TRANSCRIPTIONAL REGULATORY PROTEIN"/>
    <property type="match status" value="1"/>
</dbReference>
<dbReference type="PANTHER" id="PTHR33204">
    <property type="entry name" value="TRANSCRIPTIONAL REGULATOR, MARR FAMILY"/>
    <property type="match status" value="1"/>
</dbReference>
<dbReference type="Gene3D" id="1.10.10.10">
    <property type="entry name" value="Winged helix-like DNA-binding domain superfamily/Winged helix DNA-binding domain"/>
    <property type="match status" value="1"/>
</dbReference>
<proteinExistence type="predicted"/>
<evidence type="ECO:0000256" key="2">
    <source>
        <dbReference type="ARBA" id="ARBA00023125"/>
    </source>
</evidence>
<evidence type="ECO:0000256" key="3">
    <source>
        <dbReference type="ARBA" id="ARBA00023163"/>
    </source>
</evidence>
<dbReference type="InterPro" id="IPR036390">
    <property type="entry name" value="WH_DNA-bd_sf"/>
</dbReference>
<dbReference type="Proteomes" id="UP000653076">
    <property type="component" value="Unassembled WGS sequence"/>
</dbReference>
<dbReference type="Pfam" id="PF01638">
    <property type="entry name" value="HxlR"/>
    <property type="match status" value="1"/>
</dbReference>
<organism evidence="5 6">
    <name type="scientific">Micromonospora qiuiae</name>
    <dbReference type="NCBI Taxonomy" id="502268"/>
    <lineage>
        <taxon>Bacteria</taxon>
        <taxon>Bacillati</taxon>
        <taxon>Actinomycetota</taxon>
        <taxon>Actinomycetes</taxon>
        <taxon>Micromonosporales</taxon>
        <taxon>Micromonosporaceae</taxon>
        <taxon>Micromonospora</taxon>
    </lineage>
</organism>
<keyword evidence="1" id="KW-0805">Transcription regulation</keyword>
<dbReference type="InterPro" id="IPR036388">
    <property type="entry name" value="WH-like_DNA-bd_sf"/>
</dbReference>
<keyword evidence="6" id="KW-1185">Reference proteome</keyword>
<accession>A0ABQ4JJF6</accession>
<dbReference type="PROSITE" id="PS51118">
    <property type="entry name" value="HTH_HXLR"/>
    <property type="match status" value="1"/>
</dbReference>
<dbReference type="EMBL" id="BOPC01000076">
    <property type="protein sequence ID" value="GIJ29595.1"/>
    <property type="molecule type" value="Genomic_DNA"/>
</dbReference>
<name>A0ABQ4JJF6_9ACTN</name>
<comment type="caution">
    <text evidence="5">The sequence shown here is derived from an EMBL/GenBank/DDBJ whole genome shotgun (WGS) entry which is preliminary data.</text>
</comment>
<protein>
    <submittedName>
        <fullName evidence="5">Transcriptional regulator</fullName>
    </submittedName>
</protein>
<dbReference type="SUPFAM" id="SSF46785">
    <property type="entry name" value="Winged helix' DNA-binding domain"/>
    <property type="match status" value="1"/>
</dbReference>
<dbReference type="InterPro" id="IPR002577">
    <property type="entry name" value="HTH_HxlR"/>
</dbReference>
<keyword evidence="2" id="KW-0238">DNA-binding</keyword>
<evidence type="ECO:0000313" key="6">
    <source>
        <dbReference type="Proteomes" id="UP000653076"/>
    </source>
</evidence>
<evidence type="ECO:0000313" key="5">
    <source>
        <dbReference type="EMBL" id="GIJ29595.1"/>
    </source>
</evidence>
<feature type="domain" description="HTH hxlR-type" evidence="4">
    <location>
        <begin position="15"/>
        <end position="113"/>
    </location>
</feature>
<evidence type="ECO:0000259" key="4">
    <source>
        <dbReference type="PROSITE" id="PS51118"/>
    </source>
</evidence>
<reference evidence="5 6" key="1">
    <citation type="submission" date="2021-01" db="EMBL/GenBank/DDBJ databases">
        <title>Whole genome shotgun sequence of Verrucosispora qiuiae NBRC 106684.</title>
        <authorList>
            <person name="Komaki H."/>
            <person name="Tamura T."/>
        </authorList>
    </citation>
    <scope>NUCLEOTIDE SEQUENCE [LARGE SCALE GENOMIC DNA]</scope>
    <source>
        <strain evidence="5 6">NBRC 106684</strain>
    </source>
</reference>
<gene>
    <name evidence="5" type="ORF">Vqi01_47570</name>
</gene>
<sequence length="113" mass="12931">MTTSADTHDATSIQCRRVQSVLDTVGRRWSGAIMVAAHRGARRFSDYRRSIDGISDRMLTVRLKELESLGLLRRQVIPSTPVQVIYEPTDRGLDLLRVLEPLFRWGERHLATK</sequence>
<evidence type="ECO:0000256" key="1">
    <source>
        <dbReference type="ARBA" id="ARBA00023015"/>
    </source>
</evidence>
<dbReference type="RefSeq" id="WP_204037060.1">
    <property type="nucleotide sequence ID" value="NZ_BOPC01000076.1"/>
</dbReference>
<keyword evidence="3" id="KW-0804">Transcription</keyword>